<dbReference type="Proteomes" id="UP000475325">
    <property type="component" value="Unassembled WGS sequence"/>
</dbReference>
<organism evidence="1 2">
    <name type="scientific">Orbilia oligospora</name>
    <name type="common">Nematode-trapping fungus</name>
    <name type="synonym">Arthrobotrys oligospora</name>
    <dbReference type="NCBI Taxonomy" id="2813651"/>
    <lineage>
        <taxon>Eukaryota</taxon>
        <taxon>Fungi</taxon>
        <taxon>Dikarya</taxon>
        <taxon>Ascomycota</taxon>
        <taxon>Pezizomycotina</taxon>
        <taxon>Orbiliomycetes</taxon>
        <taxon>Orbiliales</taxon>
        <taxon>Orbiliaceae</taxon>
        <taxon>Orbilia</taxon>
    </lineage>
</organism>
<proteinExistence type="predicted"/>
<accession>A0A7C8J0C5</accession>
<sequence length="118" mass="12875">MQMTMGNINMSQKAPLIGRMDGRRNICDSLGVESSRVKLSDANANAMRGVVDASMIWISPSRCITISPASCEVHLCGTLWLTSLNTTDERKMPFNHAYVYAVIAEIASKNLDGCCCSQ</sequence>
<comment type="caution">
    <text evidence="1">The sequence shown here is derived from an EMBL/GenBank/DDBJ whole genome shotgun (WGS) entry which is preliminary data.</text>
</comment>
<dbReference type="AlphaFoldDB" id="A0A7C8J0C5"/>
<reference evidence="1 2" key="1">
    <citation type="submission" date="2019-06" db="EMBL/GenBank/DDBJ databases">
        <authorList>
            <person name="Palmer J.M."/>
        </authorList>
    </citation>
    <scope>NUCLEOTIDE SEQUENCE [LARGE SCALE GENOMIC DNA]</scope>
    <source>
        <strain evidence="1 2">TWF102</strain>
    </source>
</reference>
<protein>
    <submittedName>
        <fullName evidence="1">Uncharacterized protein</fullName>
    </submittedName>
</protein>
<evidence type="ECO:0000313" key="2">
    <source>
        <dbReference type="Proteomes" id="UP000475325"/>
    </source>
</evidence>
<evidence type="ECO:0000313" key="1">
    <source>
        <dbReference type="EMBL" id="KAF3080320.1"/>
    </source>
</evidence>
<name>A0A7C8J0C5_ORBOL</name>
<dbReference type="EMBL" id="WIQW01000140">
    <property type="protein sequence ID" value="KAF3080320.1"/>
    <property type="molecule type" value="Genomic_DNA"/>
</dbReference>
<gene>
    <name evidence="1" type="ORF">TWF102_002411</name>
</gene>